<evidence type="ECO:0008006" key="3">
    <source>
        <dbReference type="Google" id="ProtNLM"/>
    </source>
</evidence>
<organism evidence="1 2">
    <name type="scientific">Planomicrobium stackebrandtii</name>
    <dbReference type="NCBI Taxonomy" id="253160"/>
    <lineage>
        <taxon>Bacteria</taxon>
        <taxon>Bacillati</taxon>
        <taxon>Bacillota</taxon>
        <taxon>Bacilli</taxon>
        <taxon>Bacillales</taxon>
        <taxon>Caryophanaceae</taxon>
        <taxon>Planomicrobium</taxon>
    </lineage>
</organism>
<dbReference type="PROSITE" id="PS51257">
    <property type="entry name" value="PROKAR_LIPOPROTEIN"/>
    <property type="match status" value="1"/>
</dbReference>
<proteinExistence type="predicted"/>
<name>A0ABU0GSN7_9BACL</name>
<dbReference type="RefSeq" id="WP_308786546.1">
    <property type="nucleotide sequence ID" value="NZ_JAUSWB010000002.1"/>
</dbReference>
<reference evidence="1 2" key="1">
    <citation type="submission" date="2023-07" db="EMBL/GenBank/DDBJ databases">
        <title>Genomic Encyclopedia of Type Strains, Phase IV (KMG-IV): sequencing the most valuable type-strain genomes for metagenomic binning, comparative biology and taxonomic classification.</title>
        <authorList>
            <person name="Goeker M."/>
        </authorList>
    </citation>
    <scope>NUCLEOTIDE SEQUENCE [LARGE SCALE GENOMIC DNA]</scope>
    <source>
        <strain evidence="1 2">DSM 16419</strain>
    </source>
</reference>
<comment type="caution">
    <text evidence="1">The sequence shown here is derived from an EMBL/GenBank/DDBJ whole genome shotgun (WGS) entry which is preliminary data.</text>
</comment>
<protein>
    <recommendedName>
        <fullName evidence="3">Lipoprotein</fullName>
    </recommendedName>
</protein>
<evidence type="ECO:0000313" key="2">
    <source>
        <dbReference type="Proteomes" id="UP001241988"/>
    </source>
</evidence>
<accession>A0ABU0GSN7</accession>
<evidence type="ECO:0000313" key="1">
    <source>
        <dbReference type="EMBL" id="MDQ0428371.1"/>
    </source>
</evidence>
<gene>
    <name evidence="1" type="ORF">QOZ98_001197</name>
</gene>
<dbReference type="Proteomes" id="UP001241988">
    <property type="component" value="Unassembled WGS sequence"/>
</dbReference>
<dbReference type="EMBL" id="JAUSWB010000002">
    <property type="protein sequence ID" value="MDQ0428371.1"/>
    <property type="molecule type" value="Genomic_DNA"/>
</dbReference>
<keyword evidence="2" id="KW-1185">Reference proteome</keyword>
<sequence>MQSHINKERSVIEGGIIIKYLLLLLLPMMLAGCLPGSAAEQPESEVGKPFTDQEVFDFAKEKKIEPLALLNTKDNNYAAFLGEHDVYLMYEDDNGEFTSSTEKLTGSEGVKFGTLNSVAYAVIYDDELLEKAHELEIEYEGGVFSSEFILSEPGPYAILYDSSQFFEDQVVPASLYIYDSHHNVIYKESVEE</sequence>